<feature type="non-terminal residue" evidence="7">
    <location>
        <position position="1"/>
    </location>
</feature>
<evidence type="ECO:0000259" key="6">
    <source>
        <dbReference type="PROSITE" id="PS50089"/>
    </source>
</evidence>
<evidence type="ECO:0000313" key="7">
    <source>
        <dbReference type="EMBL" id="KAK3276894.1"/>
    </source>
</evidence>
<feature type="repeat" description="ANK" evidence="3">
    <location>
        <begin position="24"/>
        <end position="56"/>
    </location>
</feature>
<dbReference type="AlphaFoldDB" id="A0AAE0GEZ7"/>
<proteinExistence type="predicted"/>
<dbReference type="InterPro" id="IPR002110">
    <property type="entry name" value="Ankyrin_rpt"/>
</dbReference>
<dbReference type="InterPro" id="IPR001841">
    <property type="entry name" value="Znf_RING"/>
</dbReference>
<dbReference type="Pfam" id="PF00023">
    <property type="entry name" value="Ank"/>
    <property type="match status" value="1"/>
</dbReference>
<dbReference type="GO" id="GO:0008270">
    <property type="term" value="F:zinc ion binding"/>
    <property type="evidence" value="ECO:0007669"/>
    <property type="project" value="UniProtKB-KW"/>
</dbReference>
<keyword evidence="4" id="KW-0863">Zinc-finger</keyword>
<comment type="caution">
    <text evidence="7">The sequence shown here is derived from an EMBL/GenBank/DDBJ whole genome shotgun (WGS) entry which is preliminary data.</text>
</comment>
<dbReference type="Pfam" id="PF12796">
    <property type="entry name" value="Ank_2"/>
    <property type="match status" value="2"/>
</dbReference>
<dbReference type="InterPro" id="IPR036770">
    <property type="entry name" value="Ankyrin_rpt-contain_sf"/>
</dbReference>
<feature type="compositionally biased region" description="Polar residues" evidence="5">
    <location>
        <begin position="299"/>
        <end position="312"/>
    </location>
</feature>
<protein>
    <recommendedName>
        <fullName evidence="6">RING-type domain-containing protein</fullName>
    </recommendedName>
</protein>
<feature type="domain" description="RING-type" evidence="6">
    <location>
        <begin position="489"/>
        <end position="528"/>
    </location>
</feature>
<dbReference type="PRINTS" id="PR01415">
    <property type="entry name" value="ANKYRIN"/>
</dbReference>
<keyword evidence="8" id="KW-1185">Reference proteome</keyword>
<feature type="region of interest" description="Disordered" evidence="5">
    <location>
        <begin position="344"/>
        <end position="402"/>
    </location>
</feature>
<dbReference type="SUPFAM" id="SSF57850">
    <property type="entry name" value="RING/U-box"/>
    <property type="match status" value="1"/>
</dbReference>
<dbReference type="Gene3D" id="3.30.40.10">
    <property type="entry name" value="Zinc/RING finger domain, C3HC4 (zinc finger)"/>
    <property type="match status" value="1"/>
</dbReference>
<dbReference type="PROSITE" id="PS50088">
    <property type="entry name" value="ANK_REPEAT"/>
    <property type="match status" value="5"/>
</dbReference>
<keyword evidence="4" id="KW-0479">Metal-binding</keyword>
<dbReference type="PROSITE" id="PS50297">
    <property type="entry name" value="ANK_REP_REGION"/>
    <property type="match status" value="5"/>
</dbReference>
<evidence type="ECO:0000256" key="4">
    <source>
        <dbReference type="PROSITE-ProRule" id="PRU00175"/>
    </source>
</evidence>
<evidence type="ECO:0000313" key="8">
    <source>
        <dbReference type="Proteomes" id="UP001190700"/>
    </source>
</evidence>
<evidence type="ECO:0000256" key="5">
    <source>
        <dbReference type="SAM" id="MobiDB-lite"/>
    </source>
</evidence>
<dbReference type="SUPFAM" id="SSF48403">
    <property type="entry name" value="Ankyrin repeat"/>
    <property type="match status" value="1"/>
</dbReference>
<feature type="repeat" description="ANK" evidence="3">
    <location>
        <begin position="143"/>
        <end position="175"/>
    </location>
</feature>
<evidence type="ECO:0000256" key="3">
    <source>
        <dbReference type="PROSITE-ProRule" id="PRU00023"/>
    </source>
</evidence>
<dbReference type="Proteomes" id="UP001190700">
    <property type="component" value="Unassembled WGS sequence"/>
</dbReference>
<keyword evidence="2 3" id="KW-0040">ANK repeat</keyword>
<dbReference type="Gene3D" id="1.25.40.20">
    <property type="entry name" value="Ankyrin repeat-containing domain"/>
    <property type="match status" value="4"/>
</dbReference>
<keyword evidence="4" id="KW-0862">Zinc</keyword>
<dbReference type="Pfam" id="PF13920">
    <property type="entry name" value="zf-C3HC4_3"/>
    <property type="match status" value="1"/>
</dbReference>
<name>A0AAE0GEZ7_9CHLO</name>
<dbReference type="PROSITE" id="PS50089">
    <property type="entry name" value="ZF_RING_2"/>
    <property type="match status" value="1"/>
</dbReference>
<dbReference type="SMART" id="SM00248">
    <property type="entry name" value="ANK"/>
    <property type="match status" value="6"/>
</dbReference>
<keyword evidence="1" id="KW-0677">Repeat</keyword>
<dbReference type="PANTHER" id="PTHR24171">
    <property type="entry name" value="ANKYRIN REPEAT DOMAIN-CONTAINING PROTEIN 39-RELATED"/>
    <property type="match status" value="1"/>
</dbReference>
<feature type="compositionally biased region" description="Basic residues" evidence="5">
    <location>
        <begin position="259"/>
        <end position="277"/>
    </location>
</feature>
<feature type="repeat" description="ANK" evidence="3">
    <location>
        <begin position="76"/>
        <end position="109"/>
    </location>
</feature>
<feature type="repeat" description="ANK" evidence="3">
    <location>
        <begin position="176"/>
        <end position="208"/>
    </location>
</feature>
<organism evidence="7 8">
    <name type="scientific">Cymbomonas tetramitiformis</name>
    <dbReference type="NCBI Taxonomy" id="36881"/>
    <lineage>
        <taxon>Eukaryota</taxon>
        <taxon>Viridiplantae</taxon>
        <taxon>Chlorophyta</taxon>
        <taxon>Pyramimonadophyceae</taxon>
        <taxon>Pyramimonadales</taxon>
        <taxon>Pyramimonadaceae</taxon>
        <taxon>Cymbomonas</taxon>
    </lineage>
</organism>
<reference evidence="7 8" key="1">
    <citation type="journal article" date="2015" name="Genome Biol. Evol.">
        <title>Comparative Genomics of a Bacterivorous Green Alga Reveals Evolutionary Causalities and Consequences of Phago-Mixotrophic Mode of Nutrition.</title>
        <authorList>
            <person name="Burns J.A."/>
            <person name="Paasch A."/>
            <person name="Narechania A."/>
            <person name="Kim E."/>
        </authorList>
    </citation>
    <scope>NUCLEOTIDE SEQUENCE [LARGE SCALE GENOMIC DNA]</scope>
    <source>
        <strain evidence="7 8">PLY_AMNH</strain>
    </source>
</reference>
<feature type="repeat" description="ANK" evidence="3">
    <location>
        <begin position="110"/>
        <end position="142"/>
    </location>
</feature>
<sequence length="539" mass="55621">AMCEAGDQGNGSVAVQRLISSGADPNAALHMAATGGHKDVVELLLAKGADVTATDQDGNTALHMAADGGHTDVAAAANQALHMAATGGGHKDVVELLLAKGADVSAANEFGNTALHHAAGGGHTGMVEVLLAKGADVAVGNLGGLNALHFAAAGGHKDVTEMLLAKVTNVSLTDQGGNTYLHQAVRGGHKDVVELLLAKGADVSFANLTGKTPLQTAASGEVAEMLRDAMNELHQRQLQAADAAAAALLAEVEAEAHVKQNHRSRKGKAKVKRKKTASHPSTGTPAAPQGGGGPADTPRSTADLPSTSNAGTPSEACGEASAAPREETQPQAINEVLTERAVATEGAEVGEESLEERATCEGMEAAAAPRAEWNVGAGNAARSKQEKERERKARQKDRKAAATTRALEEVLEEVERQGTGSGGLEALTQAMKEAERFTRDNPDLLQLMGRARATAKAASLEHLEEDMTRMAMANRFLSGHGGGGAQPPCGVEAKKCVVVLPCRHTSMCIKCTEQLCAASGDAKCPMCRALITDHMHIYL</sequence>
<accession>A0AAE0GEZ7</accession>
<dbReference type="InterPro" id="IPR013083">
    <property type="entry name" value="Znf_RING/FYVE/PHD"/>
</dbReference>
<evidence type="ECO:0000256" key="2">
    <source>
        <dbReference type="ARBA" id="ARBA00023043"/>
    </source>
</evidence>
<feature type="region of interest" description="Disordered" evidence="5">
    <location>
        <begin position="256"/>
        <end position="330"/>
    </location>
</feature>
<evidence type="ECO:0000256" key="1">
    <source>
        <dbReference type="ARBA" id="ARBA00022737"/>
    </source>
</evidence>
<gene>
    <name evidence="7" type="ORF">CYMTET_15062</name>
</gene>
<dbReference type="EMBL" id="LGRX02006326">
    <property type="protein sequence ID" value="KAK3276894.1"/>
    <property type="molecule type" value="Genomic_DNA"/>
</dbReference>